<sequence>MKGNVKKAVEYTSVEINGQKFYNLGFGDLNDATGKFDDLSISNNGDRDKVLATVAATVLDFVNYVPGALIFAEGSTPTRTRLYQMALMTNLEDISKVLEVYGLIKDQWYPFEKNVNYEAFMALRK</sequence>
<accession>A0AAJ5W954</accession>
<protein>
    <submittedName>
        <fullName evidence="1">Uncharacterized protein</fullName>
    </submittedName>
</protein>
<dbReference type="AlphaFoldDB" id="A0AAJ5W954"/>
<gene>
    <name evidence="1" type="ORF">P0Y49_21240</name>
</gene>
<evidence type="ECO:0000313" key="1">
    <source>
        <dbReference type="EMBL" id="WEK19304.1"/>
    </source>
</evidence>
<evidence type="ECO:0000313" key="2">
    <source>
        <dbReference type="Proteomes" id="UP001214530"/>
    </source>
</evidence>
<name>A0AAJ5W954_9SPHI</name>
<organism evidence="1 2">
    <name type="scientific">Candidatus Pedobacter colombiensis</name>
    <dbReference type="NCBI Taxonomy" id="3121371"/>
    <lineage>
        <taxon>Bacteria</taxon>
        <taxon>Pseudomonadati</taxon>
        <taxon>Bacteroidota</taxon>
        <taxon>Sphingobacteriia</taxon>
        <taxon>Sphingobacteriales</taxon>
        <taxon>Sphingobacteriaceae</taxon>
        <taxon>Pedobacter</taxon>
    </lineage>
</organism>
<reference evidence="1" key="1">
    <citation type="submission" date="2023-03" db="EMBL/GenBank/DDBJ databases">
        <title>Andean soil-derived lignocellulolytic bacterial consortium as a source of novel taxa and putative plastic-active enzymes.</title>
        <authorList>
            <person name="Diaz-Garcia L."/>
            <person name="Chuvochina M."/>
            <person name="Feuerriegel G."/>
            <person name="Bunk B."/>
            <person name="Sproer C."/>
            <person name="Streit W.R."/>
            <person name="Rodriguez L.M."/>
            <person name="Overmann J."/>
            <person name="Jimenez D.J."/>
        </authorList>
    </citation>
    <scope>NUCLEOTIDE SEQUENCE</scope>
    <source>
        <strain evidence="1">MAG 3858</strain>
    </source>
</reference>
<dbReference type="InterPro" id="IPR053865">
    <property type="entry name" value="DUF6934"/>
</dbReference>
<proteinExistence type="predicted"/>
<dbReference type="Proteomes" id="UP001214530">
    <property type="component" value="Chromosome"/>
</dbReference>
<dbReference type="EMBL" id="CP119313">
    <property type="protein sequence ID" value="WEK19304.1"/>
    <property type="molecule type" value="Genomic_DNA"/>
</dbReference>
<dbReference type="Pfam" id="PF22028">
    <property type="entry name" value="DUF6934"/>
    <property type="match status" value="1"/>
</dbReference>